<gene>
    <name evidence="1" type="ORF">C1850_06315</name>
</gene>
<evidence type="ECO:0000313" key="2">
    <source>
        <dbReference type="Proteomes" id="UP000253805"/>
    </source>
</evidence>
<proteinExistence type="predicted"/>
<dbReference type="EMBL" id="PPUT01000014">
    <property type="protein sequence ID" value="RDC44331.1"/>
    <property type="molecule type" value="Genomic_DNA"/>
</dbReference>
<accession>A0A369NYF0</accession>
<organism evidence="1 2">
    <name type="scientific">Adlercreutzia equolifaciens subsp. celatus</name>
    <dbReference type="NCBI Taxonomy" id="394340"/>
    <lineage>
        <taxon>Bacteria</taxon>
        <taxon>Bacillati</taxon>
        <taxon>Actinomycetota</taxon>
        <taxon>Coriobacteriia</taxon>
        <taxon>Eggerthellales</taxon>
        <taxon>Eggerthellaceae</taxon>
        <taxon>Adlercreutzia</taxon>
    </lineage>
</organism>
<sequence length="257" mass="29833">MTEKAFIANIYTHLQKQAEIAYTIKIDNTHIPFYDAPSDFFCEEYTTLWRKYNAALFKSLQLYIRYLKQLLAWKEVLPAVTSNVAPTLIMDYLHPVFKTICDIPTTFKDQLLRAATKLSRVSAGDFEFISWKHKDHTKKWPKEMEHAALEDASLLPLYELVTKNLYESDTAKHFASLHGRFMHDAHPTLLEGVNDAQQDSIGAIVYYSEEPYNLSTEIEMLLFHLPLLRMSYQAFNEYANSKYRSLTHRSCPENGSC</sequence>
<comment type="caution">
    <text evidence="1">The sequence shown here is derived from an EMBL/GenBank/DDBJ whole genome shotgun (WGS) entry which is preliminary data.</text>
</comment>
<dbReference type="RefSeq" id="WP_114549038.1">
    <property type="nucleotide sequence ID" value="NZ_PPUT01000014.1"/>
</dbReference>
<reference evidence="1 2" key="1">
    <citation type="journal article" date="2018" name="Elife">
        <title>Discovery and characterization of a prevalent human gut bacterial enzyme sufficient for the inactivation of a family of plant toxins.</title>
        <authorList>
            <person name="Koppel N."/>
            <person name="Bisanz J.E."/>
            <person name="Pandelia M.E."/>
            <person name="Turnbaugh P.J."/>
            <person name="Balskus E.P."/>
        </authorList>
    </citation>
    <scope>NUCLEOTIDE SEQUENCE [LARGE SCALE GENOMIC DNA]</scope>
    <source>
        <strain evidence="1 2">OB21 GAM 11</strain>
    </source>
</reference>
<name>A0A369NYF0_9ACTN</name>
<dbReference type="Proteomes" id="UP000253805">
    <property type="component" value="Unassembled WGS sequence"/>
</dbReference>
<dbReference type="AlphaFoldDB" id="A0A369NYF0"/>
<protein>
    <submittedName>
        <fullName evidence="1">Uncharacterized protein</fullName>
    </submittedName>
</protein>
<evidence type="ECO:0000313" key="1">
    <source>
        <dbReference type="EMBL" id="RDC44331.1"/>
    </source>
</evidence>